<accession>A0A923T5R5</accession>
<keyword evidence="1" id="KW-0175">Coiled coil</keyword>
<keyword evidence="3" id="KW-0472">Membrane</keyword>
<proteinExistence type="predicted"/>
<dbReference type="RefSeq" id="WP_187464733.1">
    <property type="nucleotide sequence ID" value="NZ_JACSIT010000030.1"/>
</dbReference>
<protein>
    <submittedName>
        <fullName evidence="4">Uncharacterized protein</fullName>
    </submittedName>
</protein>
<dbReference type="Proteomes" id="UP000650081">
    <property type="component" value="Unassembled WGS sequence"/>
</dbReference>
<feature type="transmembrane region" description="Helical" evidence="3">
    <location>
        <begin position="12"/>
        <end position="30"/>
    </location>
</feature>
<feature type="coiled-coil region" evidence="1">
    <location>
        <begin position="68"/>
        <end position="102"/>
    </location>
</feature>
<evidence type="ECO:0000256" key="2">
    <source>
        <dbReference type="SAM" id="MobiDB-lite"/>
    </source>
</evidence>
<evidence type="ECO:0000313" key="5">
    <source>
        <dbReference type="Proteomes" id="UP000650081"/>
    </source>
</evidence>
<sequence length="105" mass="11742">MPRTKLTGFSRLLLFLIFFVPLAYFGASYYNGEDPIANIKGYLGMDQGSQGSSQTYEPGRDNQPVTEAPATFENVQNMRDEIARLKRELAVAEEKLSRCQTSGID</sequence>
<gene>
    <name evidence="4" type="ORF">H9S92_00295</name>
</gene>
<organism evidence="4 5">
    <name type="scientific">Neolewinella lacunae</name>
    <dbReference type="NCBI Taxonomy" id="1517758"/>
    <lineage>
        <taxon>Bacteria</taxon>
        <taxon>Pseudomonadati</taxon>
        <taxon>Bacteroidota</taxon>
        <taxon>Saprospiria</taxon>
        <taxon>Saprospirales</taxon>
        <taxon>Lewinellaceae</taxon>
        <taxon>Neolewinella</taxon>
    </lineage>
</organism>
<evidence type="ECO:0000256" key="1">
    <source>
        <dbReference type="SAM" id="Coils"/>
    </source>
</evidence>
<reference evidence="4" key="1">
    <citation type="submission" date="2020-08" db="EMBL/GenBank/DDBJ databases">
        <title>Lewinella bacteria from marine environments.</title>
        <authorList>
            <person name="Zhong Y."/>
        </authorList>
    </citation>
    <scope>NUCLEOTIDE SEQUENCE</scope>
    <source>
        <strain evidence="4">KCTC 42187</strain>
    </source>
</reference>
<evidence type="ECO:0000256" key="3">
    <source>
        <dbReference type="SAM" id="Phobius"/>
    </source>
</evidence>
<comment type="caution">
    <text evidence="4">The sequence shown here is derived from an EMBL/GenBank/DDBJ whole genome shotgun (WGS) entry which is preliminary data.</text>
</comment>
<dbReference type="AlphaFoldDB" id="A0A923T5R5"/>
<keyword evidence="5" id="KW-1185">Reference proteome</keyword>
<feature type="region of interest" description="Disordered" evidence="2">
    <location>
        <begin position="48"/>
        <end position="67"/>
    </location>
</feature>
<dbReference type="EMBL" id="JACSIT010000030">
    <property type="protein sequence ID" value="MBC6992590.1"/>
    <property type="molecule type" value="Genomic_DNA"/>
</dbReference>
<keyword evidence="3" id="KW-1133">Transmembrane helix</keyword>
<evidence type="ECO:0000313" key="4">
    <source>
        <dbReference type="EMBL" id="MBC6992590.1"/>
    </source>
</evidence>
<name>A0A923T5R5_9BACT</name>
<keyword evidence="3" id="KW-0812">Transmembrane</keyword>